<dbReference type="GO" id="GO:0005634">
    <property type="term" value="C:nucleus"/>
    <property type="evidence" value="ECO:0007669"/>
    <property type="project" value="UniProtKB-SubCell"/>
</dbReference>
<dbReference type="Pfam" id="PF02362">
    <property type="entry name" value="B3"/>
    <property type="match status" value="1"/>
</dbReference>
<dbReference type="InterPro" id="IPR015300">
    <property type="entry name" value="DNA-bd_pseudobarrel_sf"/>
</dbReference>
<evidence type="ECO:0000256" key="4">
    <source>
        <dbReference type="ARBA" id="ARBA00023163"/>
    </source>
</evidence>
<protein>
    <recommendedName>
        <fullName evidence="6">TF-B3 domain-containing protein</fullName>
    </recommendedName>
</protein>
<dbReference type="Gene3D" id="2.40.330.10">
    <property type="entry name" value="DNA-binding pseudobarrel domain"/>
    <property type="match status" value="1"/>
</dbReference>
<evidence type="ECO:0000313" key="8">
    <source>
        <dbReference type="Proteomes" id="UP000006729"/>
    </source>
</evidence>
<gene>
    <name evidence="7" type="ORF">POPTR_004G220000</name>
</gene>
<dbReference type="GO" id="GO:0003677">
    <property type="term" value="F:DNA binding"/>
    <property type="evidence" value="ECO:0007669"/>
    <property type="project" value="UniProtKB-KW"/>
</dbReference>
<dbReference type="InParanoid" id="A0A2K2AYG3"/>
<reference evidence="7 8" key="1">
    <citation type="journal article" date="2006" name="Science">
        <title>The genome of black cottonwood, Populus trichocarpa (Torr. &amp; Gray).</title>
        <authorList>
            <person name="Tuskan G.A."/>
            <person name="Difazio S."/>
            <person name="Jansson S."/>
            <person name="Bohlmann J."/>
            <person name="Grigoriev I."/>
            <person name="Hellsten U."/>
            <person name="Putnam N."/>
            <person name="Ralph S."/>
            <person name="Rombauts S."/>
            <person name="Salamov A."/>
            <person name="Schein J."/>
            <person name="Sterck L."/>
            <person name="Aerts A."/>
            <person name="Bhalerao R.R."/>
            <person name="Bhalerao R.P."/>
            <person name="Blaudez D."/>
            <person name="Boerjan W."/>
            <person name="Brun A."/>
            <person name="Brunner A."/>
            <person name="Busov V."/>
            <person name="Campbell M."/>
            <person name="Carlson J."/>
            <person name="Chalot M."/>
            <person name="Chapman J."/>
            <person name="Chen G.L."/>
            <person name="Cooper D."/>
            <person name="Coutinho P.M."/>
            <person name="Couturier J."/>
            <person name="Covert S."/>
            <person name="Cronk Q."/>
            <person name="Cunningham R."/>
            <person name="Davis J."/>
            <person name="Degroeve S."/>
            <person name="Dejardin A."/>
            <person name="Depamphilis C."/>
            <person name="Detter J."/>
            <person name="Dirks B."/>
            <person name="Dubchak I."/>
            <person name="Duplessis S."/>
            <person name="Ehlting J."/>
            <person name="Ellis B."/>
            <person name="Gendler K."/>
            <person name="Goodstein D."/>
            <person name="Gribskov M."/>
            <person name="Grimwood J."/>
            <person name="Groover A."/>
            <person name="Gunter L."/>
            <person name="Hamberger B."/>
            <person name="Heinze B."/>
            <person name="Helariutta Y."/>
            <person name="Henrissat B."/>
            <person name="Holligan D."/>
            <person name="Holt R."/>
            <person name="Huang W."/>
            <person name="Islam-Faridi N."/>
            <person name="Jones S."/>
            <person name="Jones-Rhoades M."/>
            <person name="Jorgensen R."/>
            <person name="Joshi C."/>
            <person name="Kangasjarvi J."/>
            <person name="Karlsson J."/>
            <person name="Kelleher C."/>
            <person name="Kirkpatrick R."/>
            <person name="Kirst M."/>
            <person name="Kohler A."/>
            <person name="Kalluri U."/>
            <person name="Larimer F."/>
            <person name="Leebens-Mack J."/>
            <person name="Leple J.C."/>
            <person name="Locascio P."/>
            <person name="Lou Y."/>
            <person name="Lucas S."/>
            <person name="Martin F."/>
            <person name="Montanini B."/>
            <person name="Napoli C."/>
            <person name="Nelson D.R."/>
            <person name="Nelson C."/>
            <person name="Nieminen K."/>
            <person name="Nilsson O."/>
            <person name="Pereda V."/>
            <person name="Peter G."/>
            <person name="Philippe R."/>
            <person name="Pilate G."/>
            <person name="Poliakov A."/>
            <person name="Razumovskaya J."/>
            <person name="Richardson P."/>
            <person name="Rinaldi C."/>
            <person name="Ritland K."/>
            <person name="Rouze P."/>
            <person name="Ryaboy D."/>
            <person name="Schmutz J."/>
            <person name="Schrader J."/>
            <person name="Segerman B."/>
            <person name="Shin H."/>
            <person name="Siddiqui A."/>
            <person name="Sterky F."/>
            <person name="Terry A."/>
            <person name="Tsai C.J."/>
            <person name="Uberbacher E."/>
            <person name="Unneberg P."/>
            <person name="Vahala J."/>
            <person name="Wall K."/>
            <person name="Wessler S."/>
            <person name="Yang G."/>
            <person name="Yin T."/>
            <person name="Douglas C."/>
            <person name="Marra M."/>
            <person name="Sandberg G."/>
            <person name="Van de Peer Y."/>
            <person name="Rokhsar D."/>
        </authorList>
    </citation>
    <scope>NUCLEOTIDE SEQUENCE [LARGE SCALE GENOMIC DNA]</scope>
    <source>
        <strain evidence="8">cv. Nisqually</strain>
    </source>
</reference>
<comment type="subcellular location">
    <subcellularLocation>
        <location evidence="1">Nucleus</location>
    </subcellularLocation>
</comment>
<dbReference type="SMART" id="SM01019">
    <property type="entry name" value="B3"/>
    <property type="match status" value="1"/>
</dbReference>
<accession>A0A2K2AYG3</accession>
<evidence type="ECO:0000256" key="3">
    <source>
        <dbReference type="ARBA" id="ARBA00023125"/>
    </source>
</evidence>
<keyword evidence="5" id="KW-0539">Nucleus</keyword>
<evidence type="ECO:0000313" key="7">
    <source>
        <dbReference type="EMBL" id="PNT42565.1"/>
    </source>
</evidence>
<evidence type="ECO:0000259" key="6">
    <source>
        <dbReference type="PROSITE" id="PS50863"/>
    </source>
</evidence>
<proteinExistence type="predicted"/>
<evidence type="ECO:0000256" key="2">
    <source>
        <dbReference type="ARBA" id="ARBA00023015"/>
    </source>
</evidence>
<evidence type="ECO:0000256" key="5">
    <source>
        <dbReference type="ARBA" id="ARBA00023242"/>
    </source>
</evidence>
<keyword evidence="3" id="KW-0238">DNA-binding</keyword>
<dbReference type="PROSITE" id="PS50863">
    <property type="entry name" value="B3"/>
    <property type="match status" value="1"/>
</dbReference>
<dbReference type="SUPFAM" id="SSF101936">
    <property type="entry name" value="DNA-binding pseudobarrel domain"/>
    <property type="match status" value="1"/>
</dbReference>
<keyword evidence="2" id="KW-0805">Transcription regulation</keyword>
<dbReference type="EMBL" id="CM009293">
    <property type="protein sequence ID" value="PNT42565.1"/>
    <property type="molecule type" value="Genomic_DNA"/>
</dbReference>
<dbReference type="AlphaFoldDB" id="A0A2K2AYG3"/>
<dbReference type="Gramene" id="Potri.004G220000.1.v4.1">
    <property type="protein sequence ID" value="Potri.004G220000.1.v4.1"/>
    <property type="gene ID" value="Potri.004G220000.v4.1"/>
</dbReference>
<sequence length="109" mass="12519">MEEVTKKLNPSDVDRKLHLPENCLKNLPRGQETFLKIKDEDGIVWTFRCKIPPGGHSRPVLYGEWLLFVRQKCLKVGDIIVIVFNKQKARAAADTSGDLFEIKVKKTRN</sequence>
<dbReference type="InterPro" id="IPR003340">
    <property type="entry name" value="B3_DNA-bd"/>
</dbReference>
<dbReference type="CDD" id="cd10017">
    <property type="entry name" value="B3_DNA"/>
    <property type="match status" value="1"/>
</dbReference>
<evidence type="ECO:0000256" key="1">
    <source>
        <dbReference type="ARBA" id="ARBA00004123"/>
    </source>
</evidence>
<feature type="domain" description="TF-B3" evidence="6">
    <location>
        <begin position="2"/>
        <end position="108"/>
    </location>
</feature>
<keyword evidence="8" id="KW-1185">Reference proteome</keyword>
<dbReference type="Proteomes" id="UP000006729">
    <property type="component" value="Chromosome 4"/>
</dbReference>
<keyword evidence="4" id="KW-0804">Transcription</keyword>
<name>A0A2K2AYG3_POPTR</name>
<dbReference type="OMA" id="RIEVKXD"/>
<organism evidence="7 8">
    <name type="scientific">Populus trichocarpa</name>
    <name type="common">Western balsam poplar</name>
    <name type="synonym">Populus balsamifera subsp. trichocarpa</name>
    <dbReference type="NCBI Taxonomy" id="3694"/>
    <lineage>
        <taxon>Eukaryota</taxon>
        <taxon>Viridiplantae</taxon>
        <taxon>Streptophyta</taxon>
        <taxon>Embryophyta</taxon>
        <taxon>Tracheophyta</taxon>
        <taxon>Spermatophyta</taxon>
        <taxon>Magnoliopsida</taxon>
        <taxon>eudicotyledons</taxon>
        <taxon>Gunneridae</taxon>
        <taxon>Pentapetalae</taxon>
        <taxon>rosids</taxon>
        <taxon>fabids</taxon>
        <taxon>Malpighiales</taxon>
        <taxon>Salicaceae</taxon>
        <taxon>Saliceae</taxon>
        <taxon>Populus</taxon>
    </lineage>
</organism>
<dbReference type="SMR" id="A0A2K2AYG3"/>